<evidence type="ECO:0000256" key="6">
    <source>
        <dbReference type="ARBA" id="ARBA00023277"/>
    </source>
</evidence>
<dbReference type="NCBIfam" id="TIGR03356">
    <property type="entry name" value="BGL"/>
    <property type="match status" value="1"/>
</dbReference>
<dbReference type="PRINTS" id="PR00131">
    <property type="entry name" value="GLHYDRLASE1"/>
</dbReference>
<evidence type="ECO:0000256" key="3">
    <source>
        <dbReference type="ARBA" id="ARBA00012744"/>
    </source>
</evidence>
<organism evidence="11 12">
    <name type="scientific">Thermatribacter velox</name>
    <dbReference type="NCBI Taxonomy" id="3039681"/>
    <lineage>
        <taxon>Bacteria</taxon>
        <taxon>Pseudomonadati</taxon>
        <taxon>Atribacterota</taxon>
        <taxon>Atribacteria</taxon>
        <taxon>Atribacterales</taxon>
        <taxon>Thermatribacteraceae</taxon>
        <taxon>Thermatribacter</taxon>
    </lineage>
</organism>
<keyword evidence="7 10" id="KW-0326">Glycosidase</keyword>
<keyword evidence="8" id="KW-0624">Polysaccharide degradation</keyword>
<dbReference type="InterPro" id="IPR017853">
    <property type="entry name" value="GH"/>
</dbReference>
<accession>A0ABZ2YBN7</accession>
<keyword evidence="12" id="KW-1185">Reference proteome</keyword>
<evidence type="ECO:0000256" key="4">
    <source>
        <dbReference type="ARBA" id="ARBA00022801"/>
    </source>
</evidence>
<comment type="similarity">
    <text evidence="2 10">Belongs to the glycosyl hydrolase 1 family.</text>
</comment>
<dbReference type="EMBL" id="CP121689">
    <property type="protein sequence ID" value="WZL76409.1"/>
    <property type="molecule type" value="Genomic_DNA"/>
</dbReference>
<dbReference type="Proteomes" id="UP001461341">
    <property type="component" value="Chromosome"/>
</dbReference>
<evidence type="ECO:0000313" key="12">
    <source>
        <dbReference type="Proteomes" id="UP001461341"/>
    </source>
</evidence>
<evidence type="ECO:0000256" key="2">
    <source>
        <dbReference type="ARBA" id="ARBA00010838"/>
    </source>
</evidence>
<dbReference type="InterPro" id="IPR017736">
    <property type="entry name" value="Glyco_hydro_1_beta-glucosidase"/>
</dbReference>
<dbReference type="PROSITE" id="PS00572">
    <property type="entry name" value="GLYCOSYL_HYDROL_F1_1"/>
    <property type="match status" value="1"/>
</dbReference>
<dbReference type="PANTHER" id="PTHR10353:SF36">
    <property type="entry name" value="LP05116P"/>
    <property type="match status" value="1"/>
</dbReference>
<reference evidence="11 12" key="1">
    <citation type="submission" date="2023-03" db="EMBL/GenBank/DDBJ databases">
        <title>Novel Species.</title>
        <authorList>
            <person name="Ma S."/>
        </authorList>
    </citation>
    <scope>NUCLEOTIDE SEQUENCE [LARGE SCALE GENOMIC DNA]</scope>
    <source>
        <strain evidence="11 12">B11</strain>
    </source>
</reference>
<keyword evidence="6" id="KW-0119">Carbohydrate metabolism</keyword>
<dbReference type="InterPro" id="IPR001360">
    <property type="entry name" value="Glyco_hydro_1"/>
</dbReference>
<dbReference type="GO" id="GO:0008422">
    <property type="term" value="F:beta-glucosidase activity"/>
    <property type="evidence" value="ECO:0007669"/>
    <property type="project" value="UniProtKB-EC"/>
</dbReference>
<comment type="catalytic activity">
    <reaction evidence="1 10">
        <text>Hydrolysis of terminal, non-reducing beta-D-glucosyl residues with release of beta-D-glucose.</text>
        <dbReference type="EC" id="3.2.1.21"/>
    </reaction>
</comment>
<dbReference type="SUPFAM" id="SSF51445">
    <property type="entry name" value="(Trans)glycosidases"/>
    <property type="match status" value="1"/>
</dbReference>
<dbReference type="Gene3D" id="3.20.20.80">
    <property type="entry name" value="Glycosidases"/>
    <property type="match status" value="1"/>
</dbReference>
<proteinExistence type="inferred from homology"/>
<keyword evidence="5" id="KW-0136">Cellulose degradation</keyword>
<evidence type="ECO:0000256" key="9">
    <source>
        <dbReference type="PROSITE-ProRule" id="PRU10055"/>
    </source>
</evidence>
<gene>
    <name evidence="11" type="ORF">QBE54_01360</name>
</gene>
<dbReference type="InterPro" id="IPR033132">
    <property type="entry name" value="GH_1_N_CS"/>
</dbReference>
<name>A0ABZ2YBN7_9BACT</name>
<evidence type="ECO:0000256" key="10">
    <source>
        <dbReference type="RuleBase" id="RU361175"/>
    </source>
</evidence>
<dbReference type="InterPro" id="IPR018120">
    <property type="entry name" value="Glyco_hydro_1_AS"/>
</dbReference>
<keyword evidence="4 10" id="KW-0378">Hydrolase</keyword>
<dbReference type="PROSITE" id="PS00653">
    <property type="entry name" value="GLYCOSYL_HYDROL_F1_2"/>
    <property type="match status" value="1"/>
</dbReference>
<protein>
    <recommendedName>
        <fullName evidence="3 10">Beta-glucosidase</fullName>
        <ecNumber evidence="3 10">3.2.1.21</ecNumber>
    </recommendedName>
</protein>
<feature type="active site" description="Nucleophile" evidence="9">
    <location>
        <position position="352"/>
    </location>
</feature>
<dbReference type="EC" id="3.2.1.21" evidence="3 10"/>
<dbReference type="PANTHER" id="PTHR10353">
    <property type="entry name" value="GLYCOSYL HYDROLASE"/>
    <property type="match status" value="1"/>
</dbReference>
<evidence type="ECO:0000256" key="8">
    <source>
        <dbReference type="ARBA" id="ARBA00023326"/>
    </source>
</evidence>
<dbReference type="RefSeq" id="WP_369018571.1">
    <property type="nucleotide sequence ID" value="NZ_CP121689.1"/>
</dbReference>
<evidence type="ECO:0000256" key="7">
    <source>
        <dbReference type="ARBA" id="ARBA00023295"/>
    </source>
</evidence>
<evidence type="ECO:0000256" key="5">
    <source>
        <dbReference type="ARBA" id="ARBA00023001"/>
    </source>
</evidence>
<dbReference type="Pfam" id="PF00232">
    <property type="entry name" value="Glyco_hydro_1"/>
    <property type="match status" value="1"/>
</dbReference>
<sequence>MCKFPSNFIFGVATAAYQIEGAWNEDGKGESIWDRFVHTPGTIKDGTTGDVACDHYHRFEEDVELMKKLGIDAYRFSISWPRIFPEGKGQINEKGVRFYQQLIEKLKAAGIKPAVTLYHWDLPQALQDRGGWESEETVEAFQDYAAFVFQQFGKEVFMWITHNEPWVVAFPGHYEGWMAPGKKDFLAALRVSRNLSLAHGLAVQEFRKQGISSPIGITLNLSPVHPASKNEEDLLAAKRYDGYLNRWFLDPVFKGFFPEDMLEWYKQKGFALPQFNEEEAKLVTQPLDFLGINYYSRHIVKKGGHPLLEIEFVHPENSKYCEMGWEIYPPGMYEIIKRVAEDYHPHEIYITENGVSFADQPNQEGKIDDEERVVFLREHLKELYRAIREGYPVKGYFLWSLLDNFEWAQGYAQRFGIIYTDYQTLRRIPKKSFYWYQRVVKEKALP</sequence>
<evidence type="ECO:0000256" key="1">
    <source>
        <dbReference type="ARBA" id="ARBA00000448"/>
    </source>
</evidence>
<evidence type="ECO:0000313" key="11">
    <source>
        <dbReference type="EMBL" id="WZL76409.1"/>
    </source>
</evidence>